<dbReference type="Proteomes" id="UP001143856">
    <property type="component" value="Unassembled WGS sequence"/>
</dbReference>
<sequence length="235" mass="24494">MSGQFSQAAFNTPFTAQQPLHHFSNSTLYTPPASVTRHGGAAYASAIPSGSQDLPEGVSIPPGWSLLPLQRLDSQPSQQHTGPQPIPTTSSHDFHYHQHHTTAQFSRNIMGHHPNSVTGFPTPAADTHSATRNSDAQSGTDRNPESSSSRVQREPPNVAAPTPVIPQWGGPLLGNRGSPSTTPATGVSNSRHENIAGTGLPAADSSDSDGDESVVSSGKGKAKAATVEDVEEGSD</sequence>
<organism evidence="1 2">
    <name type="scientific">Xylaria curta</name>
    <dbReference type="NCBI Taxonomy" id="42375"/>
    <lineage>
        <taxon>Eukaryota</taxon>
        <taxon>Fungi</taxon>
        <taxon>Dikarya</taxon>
        <taxon>Ascomycota</taxon>
        <taxon>Pezizomycotina</taxon>
        <taxon>Sordariomycetes</taxon>
        <taxon>Xylariomycetidae</taxon>
        <taxon>Xylariales</taxon>
        <taxon>Xylariaceae</taxon>
        <taxon>Xylaria</taxon>
    </lineage>
</organism>
<evidence type="ECO:0000313" key="2">
    <source>
        <dbReference type="Proteomes" id="UP001143856"/>
    </source>
</evidence>
<keyword evidence="2" id="KW-1185">Reference proteome</keyword>
<gene>
    <name evidence="1" type="ORF">NUW58_g9649</name>
</gene>
<name>A0ACC1MW31_9PEZI</name>
<protein>
    <submittedName>
        <fullName evidence="1">Uncharacterized protein</fullName>
    </submittedName>
</protein>
<proteinExistence type="predicted"/>
<dbReference type="EMBL" id="JAPDGR010003617">
    <property type="protein sequence ID" value="KAJ2970581.1"/>
    <property type="molecule type" value="Genomic_DNA"/>
</dbReference>
<accession>A0ACC1MW31</accession>
<comment type="caution">
    <text evidence="1">The sequence shown here is derived from an EMBL/GenBank/DDBJ whole genome shotgun (WGS) entry which is preliminary data.</text>
</comment>
<evidence type="ECO:0000313" key="1">
    <source>
        <dbReference type="EMBL" id="KAJ2970581.1"/>
    </source>
</evidence>
<reference evidence="1" key="1">
    <citation type="submission" date="2022-10" db="EMBL/GenBank/DDBJ databases">
        <title>Genome Sequence of Xylaria curta.</title>
        <authorList>
            <person name="Buettner E."/>
        </authorList>
    </citation>
    <scope>NUCLEOTIDE SEQUENCE</scope>
    <source>
        <strain evidence="1">Babe10</strain>
    </source>
</reference>